<reference evidence="2" key="1">
    <citation type="journal article" date="2020" name="Nature">
        <title>Giant virus diversity and host interactions through global metagenomics.</title>
        <authorList>
            <person name="Schulz F."/>
            <person name="Roux S."/>
            <person name="Paez-Espino D."/>
            <person name="Jungbluth S."/>
            <person name="Walsh D.A."/>
            <person name="Denef V.J."/>
            <person name="McMahon K.D."/>
            <person name="Konstantinidis K.T."/>
            <person name="Eloe-Fadrosh E.A."/>
            <person name="Kyrpides N.C."/>
            <person name="Woyke T."/>
        </authorList>
    </citation>
    <scope>NUCLEOTIDE SEQUENCE</scope>
    <source>
        <strain evidence="2">GVMAG-M-3300027810-10</strain>
    </source>
</reference>
<evidence type="ECO:0000313" key="2">
    <source>
        <dbReference type="EMBL" id="QHU29780.1"/>
    </source>
</evidence>
<proteinExistence type="predicted"/>
<keyword evidence="1" id="KW-1133">Transmembrane helix</keyword>
<dbReference type="AlphaFoldDB" id="A0A6C0LHA0"/>
<name>A0A6C0LHA0_9ZZZZ</name>
<dbReference type="EMBL" id="MN740497">
    <property type="protein sequence ID" value="QHU29780.1"/>
    <property type="molecule type" value="Genomic_DNA"/>
</dbReference>
<accession>A0A6C0LHA0</accession>
<evidence type="ECO:0008006" key="3">
    <source>
        <dbReference type="Google" id="ProtNLM"/>
    </source>
</evidence>
<protein>
    <recommendedName>
        <fullName evidence="3">Nucleotide-diphospho-sugar transferase domain-containing protein</fullName>
    </recommendedName>
</protein>
<sequence length="324" mass="37211">MNINPETGKIIFSALLVSSVIILYFNYSHVEKTDDVEFNLIQQYLVNNSKIARSDKPVLWIHNDYKLNDRNWKSFGSRNTNELNKPIVYLTIDSMIKKCDKSFNICLIDDNSFNNLIPGWNIDLETIPEPNRKNYRQLGFLHLLYVYGGIHVPSSMLCFNNLIDIFTDNVSNDNFFVTESLPTSVLSNQTQIFPTLKIIGSMKNNPNILELLRDLETHYTTSLTNESTFKGSVEKHVHMFALEGKCNIVPGQTFGYFDENNMPISISELMSDAPISLSETTVAIEIPVDEIIENKNRNWMSKLEIDELPHVNNNIGYLLHKQYC</sequence>
<feature type="transmembrane region" description="Helical" evidence="1">
    <location>
        <begin position="7"/>
        <end position="27"/>
    </location>
</feature>
<keyword evidence="1" id="KW-0812">Transmembrane</keyword>
<organism evidence="2">
    <name type="scientific">viral metagenome</name>
    <dbReference type="NCBI Taxonomy" id="1070528"/>
    <lineage>
        <taxon>unclassified sequences</taxon>
        <taxon>metagenomes</taxon>
        <taxon>organismal metagenomes</taxon>
    </lineage>
</organism>
<evidence type="ECO:0000256" key="1">
    <source>
        <dbReference type="SAM" id="Phobius"/>
    </source>
</evidence>
<keyword evidence="1" id="KW-0472">Membrane</keyword>